<gene>
    <name evidence="14" type="ORF">DRH29_05365</name>
</gene>
<dbReference type="InterPro" id="IPR050083">
    <property type="entry name" value="HtpX_protease"/>
</dbReference>
<dbReference type="PANTHER" id="PTHR43221">
    <property type="entry name" value="PROTEASE HTPX"/>
    <property type="match status" value="1"/>
</dbReference>
<evidence type="ECO:0000256" key="11">
    <source>
        <dbReference type="ARBA" id="ARBA00023136"/>
    </source>
</evidence>
<evidence type="ECO:0000256" key="7">
    <source>
        <dbReference type="ARBA" id="ARBA00022801"/>
    </source>
</evidence>
<dbReference type="InterPro" id="IPR001915">
    <property type="entry name" value="Peptidase_M48"/>
</dbReference>
<organism evidence="14 15">
    <name type="scientific">candidate division Kazan bacterium</name>
    <dbReference type="NCBI Taxonomy" id="2202143"/>
    <lineage>
        <taxon>Bacteria</taxon>
        <taxon>Bacteria division Kazan-3B-28</taxon>
    </lineage>
</organism>
<keyword evidence="4" id="KW-0645">Protease</keyword>
<feature type="transmembrane region" description="Helical" evidence="12">
    <location>
        <begin position="439"/>
        <end position="459"/>
    </location>
</feature>
<feature type="transmembrane region" description="Helical" evidence="12">
    <location>
        <begin position="114"/>
        <end position="137"/>
    </location>
</feature>
<evidence type="ECO:0000256" key="9">
    <source>
        <dbReference type="ARBA" id="ARBA00022989"/>
    </source>
</evidence>
<dbReference type="Gene3D" id="3.30.2010.10">
    <property type="entry name" value="Metalloproteases ('zincins'), catalytic domain"/>
    <property type="match status" value="1"/>
</dbReference>
<keyword evidence="8" id="KW-0862">Zinc</keyword>
<dbReference type="GO" id="GO:0046872">
    <property type="term" value="F:metal ion binding"/>
    <property type="evidence" value="ECO:0007669"/>
    <property type="project" value="UniProtKB-KW"/>
</dbReference>
<feature type="transmembrane region" description="Helical" evidence="12">
    <location>
        <begin position="143"/>
        <end position="171"/>
    </location>
</feature>
<comment type="cofactor">
    <cofactor evidence="1">
        <name>Zn(2+)</name>
        <dbReference type="ChEBI" id="CHEBI:29105"/>
    </cofactor>
</comment>
<evidence type="ECO:0000256" key="12">
    <source>
        <dbReference type="SAM" id="Phobius"/>
    </source>
</evidence>
<proteinExistence type="predicted"/>
<evidence type="ECO:0000256" key="8">
    <source>
        <dbReference type="ARBA" id="ARBA00022833"/>
    </source>
</evidence>
<feature type="transmembrane region" description="Helical" evidence="12">
    <location>
        <begin position="72"/>
        <end position="94"/>
    </location>
</feature>
<keyword evidence="5 12" id="KW-0812">Transmembrane</keyword>
<dbReference type="PANTHER" id="PTHR43221:SF1">
    <property type="entry name" value="PROTEASE HTPX"/>
    <property type="match status" value="1"/>
</dbReference>
<dbReference type="Pfam" id="PF01435">
    <property type="entry name" value="Peptidase_M48"/>
    <property type="match status" value="1"/>
</dbReference>
<keyword evidence="10" id="KW-0482">Metalloprotease</keyword>
<evidence type="ECO:0000256" key="1">
    <source>
        <dbReference type="ARBA" id="ARBA00001947"/>
    </source>
</evidence>
<evidence type="ECO:0000256" key="2">
    <source>
        <dbReference type="ARBA" id="ARBA00004651"/>
    </source>
</evidence>
<keyword evidence="9 12" id="KW-1133">Transmembrane helix</keyword>
<evidence type="ECO:0000313" key="14">
    <source>
        <dbReference type="EMBL" id="RLC36016.1"/>
    </source>
</evidence>
<evidence type="ECO:0000256" key="3">
    <source>
        <dbReference type="ARBA" id="ARBA00022475"/>
    </source>
</evidence>
<dbReference type="GO" id="GO:0005886">
    <property type="term" value="C:plasma membrane"/>
    <property type="evidence" value="ECO:0007669"/>
    <property type="project" value="UniProtKB-SubCell"/>
</dbReference>
<evidence type="ECO:0000256" key="5">
    <source>
        <dbReference type="ARBA" id="ARBA00022692"/>
    </source>
</evidence>
<keyword evidence="3" id="KW-1003">Cell membrane</keyword>
<accession>A0A420ZB55</accession>
<evidence type="ECO:0000256" key="10">
    <source>
        <dbReference type="ARBA" id="ARBA00023049"/>
    </source>
</evidence>
<feature type="transmembrane region" description="Helical" evidence="12">
    <location>
        <begin position="282"/>
        <end position="300"/>
    </location>
</feature>
<name>A0A420ZB55_UNCK3</name>
<feature type="domain" description="Peptidase M48" evidence="13">
    <location>
        <begin position="182"/>
        <end position="346"/>
    </location>
</feature>
<reference evidence="14 15" key="1">
    <citation type="submission" date="2018-06" db="EMBL/GenBank/DDBJ databases">
        <title>Extensive metabolic versatility and redundancy in microbially diverse, dynamic hydrothermal sediments.</title>
        <authorList>
            <person name="Dombrowski N."/>
            <person name="Teske A."/>
            <person name="Baker B.J."/>
        </authorList>
    </citation>
    <scope>NUCLEOTIDE SEQUENCE [LARGE SCALE GENOMIC DNA]</scope>
    <source>
        <strain evidence="14">B79_G16</strain>
    </source>
</reference>
<comment type="subcellular location">
    <subcellularLocation>
        <location evidence="2">Cell membrane</location>
        <topology evidence="2">Multi-pass membrane protein</topology>
    </subcellularLocation>
</comment>
<keyword evidence="11 12" id="KW-0472">Membrane</keyword>
<dbReference type="EMBL" id="QMNG01000094">
    <property type="protein sequence ID" value="RLC36016.1"/>
    <property type="molecule type" value="Genomic_DNA"/>
</dbReference>
<sequence length="509" mass="56153">MLYVAGDRIHVYDVAKGYDLKHLQVPRGSLLFNGPGRVFFAAPKKGIWCVRPNYAALPEMREAMDLRISPRLLMAGGSLIFFCVALFAVSWAFIVPGRRRVPSTHETTVRAGVLVTITAIAGLVCAYSGAIAIRYILFRDISWLGSLYGCLLVLPPVIMMGSFLFCALAAARPVRNTSLRPSNDPWVKATAKRICEEMAVPYRVAVMSSTSPGISPYVAKHLGRRYSLVVPSNLRVLVRDACEGDPHRAEGLLRLVLAHEIAHIKNRDLSVLPLVWAVRHPLKWWFIAMVTTYYMARYGFADPLVLLIGGPLTGPLIASAVVITAAFHSLLRHRERLADATATLYVTPDMVKTLTSRDSSGLAVVEKLILAFSAPPLLHKSYLGFDIGTQTTIASSHGRYAFLVPFRRQVSLFRREVTRRLKNLATKTFVVAHAYRPSLGAAAFSAVMMGIILLFLRALKVATFSDYLLATLPDGPVDEWFGYLQGMNTQRGLAALGRNQKSEGILATW</sequence>
<evidence type="ECO:0000313" key="15">
    <source>
        <dbReference type="Proteomes" id="UP000281261"/>
    </source>
</evidence>
<dbReference type="AlphaFoldDB" id="A0A420ZB55"/>
<keyword evidence="7" id="KW-0378">Hydrolase</keyword>
<feature type="transmembrane region" description="Helical" evidence="12">
    <location>
        <begin position="306"/>
        <end position="327"/>
    </location>
</feature>
<dbReference type="GO" id="GO:0004222">
    <property type="term" value="F:metalloendopeptidase activity"/>
    <property type="evidence" value="ECO:0007669"/>
    <property type="project" value="InterPro"/>
</dbReference>
<dbReference type="Proteomes" id="UP000281261">
    <property type="component" value="Unassembled WGS sequence"/>
</dbReference>
<dbReference type="GO" id="GO:0006508">
    <property type="term" value="P:proteolysis"/>
    <property type="evidence" value="ECO:0007669"/>
    <property type="project" value="UniProtKB-KW"/>
</dbReference>
<protein>
    <recommendedName>
        <fullName evidence="13">Peptidase M48 domain-containing protein</fullName>
    </recommendedName>
</protein>
<keyword evidence="6" id="KW-0479">Metal-binding</keyword>
<comment type="caution">
    <text evidence="14">The sequence shown here is derived from an EMBL/GenBank/DDBJ whole genome shotgun (WGS) entry which is preliminary data.</text>
</comment>
<evidence type="ECO:0000256" key="4">
    <source>
        <dbReference type="ARBA" id="ARBA00022670"/>
    </source>
</evidence>
<evidence type="ECO:0000259" key="13">
    <source>
        <dbReference type="Pfam" id="PF01435"/>
    </source>
</evidence>
<evidence type="ECO:0000256" key="6">
    <source>
        <dbReference type="ARBA" id="ARBA00022723"/>
    </source>
</evidence>